<feature type="domain" description="Reverse transcriptase" evidence="2">
    <location>
        <begin position="764"/>
        <end position="962"/>
    </location>
</feature>
<dbReference type="PROSITE" id="PS50878">
    <property type="entry name" value="RT_POL"/>
    <property type="match status" value="1"/>
</dbReference>
<dbReference type="InterPro" id="IPR043128">
    <property type="entry name" value="Rev_trsase/Diguanyl_cyclase"/>
</dbReference>
<feature type="compositionally biased region" description="Polar residues" evidence="1">
    <location>
        <begin position="42"/>
        <end position="82"/>
    </location>
</feature>
<feature type="compositionally biased region" description="Polar residues" evidence="1">
    <location>
        <begin position="397"/>
        <end position="410"/>
    </location>
</feature>
<dbReference type="Pfam" id="PF00078">
    <property type="entry name" value="RVT_1"/>
    <property type="match status" value="1"/>
</dbReference>
<dbReference type="InterPro" id="IPR041588">
    <property type="entry name" value="Integrase_H2C2"/>
</dbReference>
<dbReference type="InterPro" id="IPR043502">
    <property type="entry name" value="DNA/RNA_pol_sf"/>
</dbReference>
<evidence type="ECO:0000313" key="4">
    <source>
        <dbReference type="EMBL" id="KAF4742615.1"/>
    </source>
</evidence>
<protein>
    <submittedName>
        <fullName evidence="4">Uncharacterized protein</fullName>
    </submittedName>
</protein>
<proteinExistence type="predicted"/>
<feature type="compositionally biased region" description="Polar residues" evidence="1">
    <location>
        <begin position="457"/>
        <end position="482"/>
    </location>
</feature>
<dbReference type="PANTHER" id="PTHR37984:SF5">
    <property type="entry name" value="PROTEIN NYNRIN-LIKE"/>
    <property type="match status" value="1"/>
</dbReference>
<feature type="region of interest" description="Disordered" evidence="1">
    <location>
        <begin position="439"/>
        <end position="534"/>
    </location>
</feature>
<evidence type="ECO:0000259" key="2">
    <source>
        <dbReference type="PROSITE" id="PS50878"/>
    </source>
</evidence>
<reference evidence="4 5" key="1">
    <citation type="submission" date="2020-04" db="EMBL/GenBank/DDBJ databases">
        <title>Perkinsus olseni comparative genomics.</title>
        <authorList>
            <person name="Bogema D.R."/>
        </authorList>
    </citation>
    <scope>NUCLEOTIDE SEQUENCE [LARGE SCALE GENOMIC DNA]</scope>
    <source>
        <strain evidence="4">ATCC PRA-205</strain>
    </source>
</reference>
<organism evidence="4 5">
    <name type="scientific">Perkinsus olseni</name>
    <name type="common">Perkinsus atlanticus</name>
    <dbReference type="NCBI Taxonomy" id="32597"/>
    <lineage>
        <taxon>Eukaryota</taxon>
        <taxon>Sar</taxon>
        <taxon>Alveolata</taxon>
        <taxon>Perkinsozoa</taxon>
        <taxon>Perkinsea</taxon>
        <taxon>Perkinsida</taxon>
        <taxon>Perkinsidae</taxon>
        <taxon>Perkinsus</taxon>
    </lineage>
</organism>
<dbReference type="Gene3D" id="1.10.340.70">
    <property type="match status" value="1"/>
</dbReference>
<dbReference type="Gene3D" id="3.30.420.10">
    <property type="entry name" value="Ribonuclease H-like superfamily/Ribonuclease H"/>
    <property type="match status" value="1"/>
</dbReference>
<dbReference type="GO" id="GO:0003676">
    <property type="term" value="F:nucleic acid binding"/>
    <property type="evidence" value="ECO:0007669"/>
    <property type="project" value="InterPro"/>
</dbReference>
<sequence length="1878" mass="208531">MMPASGSGNQGSDGDTHSNLYSAEDGLSDRERRAKLLEDNTRNNNNRGTSESSQRPTGGSTDSLRANVVDNSQDAPRTSPTSSLTQLFRECAMKNGYATPTLDCVQVMYSALQYPTSSCYETVRTSWKCPSVANLAIEAKKWLSQIDKSVDLIKVKDAAGFQRQLQRSLDLLENECGFNSPLTFTVVVYWLMDTSCPKRLVVRTAIHDWLIRPTGSSKRSDESAGVIDYFNADGYRWLISSDWESGWSSLAAYVINSLISSDRGHVDLVKLRQDWLNTKQKTDSAPLYLSKESEAYQLYTDALLRFNLALPSTFDRVTSLIGNSNADLRAYVSKTIRDNEAKVHDLSYGDCQDMFMKFHRKTTMVLPWDDPKNAKVMNIASPSNAKGATTVLDKPGSTVSTTSARNQTSGAGDKQAKDNELSKKPRCKWCRRRGHKESDCWFKPDASSAQGEKDESSPSATATQGQASSESSGKQGTNQNNKAGKKGKPYNPNFQKKTTSKSTSSGATTRDSGAVTRSQTGKLPATTPSSYSSNKTFAILPKMPEDGDVNVCAAPGSGSVKLLYIDLGISEKNLPYQCILDTASCYTLVGPGVLGLPGVTAEPVNSSASTFSGHTLDITHEVILPVSLGTDHKFNVRAHVCATESLLRSDQLLFGLGTLSNMGAVIDLDEPSVHFSALKVNCKLYPVGDPPGVAVVQSADTVNSGNDDDADLDQIFSGFSLPTANFGVSPSHPTIRPVPWRGYDPTRQEKLTELLGELESQGVIEKVSPDQTEDLHVSRAFAIRKKELSEDGEVKWRLVVDFRRVNSRLTTETEDLREYVDSADRMVRSIPSTAKWYALVDVSNAFHCIPITAQSTSAVGVTDGQSFWKYRRLPQGLSCSPLWWGYAMKVFLSTLTGEDLSSLEGCGYCSYVDDIVVYADTKELCERRLRRLLKALTLAGLTPNYKKTQPVSSSVEVCGIVLDNGGWYLSSSHQQQIRDMVKKIPTTPYELRSALGIIQYNRSLWSPSSLDASATDSLASLARPFYDVLLEYNTKGQGNSKRVRLRWDDDLQRAWDKLFSAVSLKPQNLHQHGELLPPDWVWVITCDSSDRAGAGALWRCPRPQDLSNVDHAYLNEHAEIIDHWSESYHGPATRWPIFDRECYALVRSLVKFKTILISTLGIPTGDGGGSSSSSSPPDTDYDFVVMSDNTTTLASWRNLTFPTDGVRGRRFITWQEKVYPLCHYRVLWKFIPGHTNFIADVFSRALNSLVPIPPSDLVFAIGADSGDSGGSSSSGCLSDVVLRRRIAEAQRYDITTKYSSVTLADIYEALQDAEVVDDTSTPAHRLCASGRFTLDDDGVLLIYIPIGDDYRWVPFLPIGGDFRDYQYIATDDSDDVDRTKPMPIREFILWMVHDCGGHPGRTRSYNLLRDNCWFPGMANYVRSYCRSCPYCAPRRLPHQPPTPATFDLPPRRRFQDIALDHVDPRRPAVNGLDHILTITCLTSGFTLYCPMSSTSSSATALVLYSSWISVFGWPRRILSDNSSSYTSQLWQDLGLLCGVRLTRSTPYYPASNGQVERKNGDLRRLLDLFPNEHRWDLLCKLAQLMVNFTTESHSKPSPSMLAIGLDHGHPTPLHLLLPDSTERDDVPEDVSEDWNQLMNLKTEVMTNISTWLDAFYGQRCDQRLSTSDAQVASGAQVPEPLQVGQKVYWKPPRGGSGRDPLQPVPAVVLNCLIRRKGVYSIRLEKDSKVMTVNGRYLIPVDDFTHRGVALRTAHMSTAAFEKGDVLLIEFLDDNTKIYFGEFLYWTSTGRLMVQPLELKGSTLSPSTHSRLVIEITKVNSEVRFIVVLSLVMGDSAAADAEKAKGNALYKQRKFAEVMMEVHRSGDPRQQYNPRWECT</sequence>
<feature type="compositionally biased region" description="Low complexity" evidence="1">
    <location>
        <begin position="496"/>
        <end position="505"/>
    </location>
</feature>
<evidence type="ECO:0000313" key="5">
    <source>
        <dbReference type="Proteomes" id="UP000574390"/>
    </source>
</evidence>
<dbReference type="InterPro" id="IPR036397">
    <property type="entry name" value="RNaseH_sf"/>
</dbReference>
<evidence type="ECO:0000256" key="1">
    <source>
        <dbReference type="SAM" id="MobiDB-lite"/>
    </source>
</evidence>
<dbReference type="InterPro" id="IPR012337">
    <property type="entry name" value="RNaseH-like_sf"/>
</dbReference>
<dbReference type="PANTHER" id="PTHR37984">
    <property type="entry name" value="PROTEIN CBG26694"/>
    <property type="match status" value="1"/>
</dbReference>
<dbReference type="Proteomes" id="UP000574390">
    <property type="component" value="Unassembled WGS sequence"/>
</dbReference>
<feature type="compositionally biased region" description="Polar residues" evidence="1">
    <location>
        <begin position="1"/>
        <end position="21"/>
    </location>
</feature>
<dbReference type="Gene3D" id="3.30.70.270">
    <property type="match status" value="1"/>
</dbReference>
<dbReference type="InterPro" id="IPR000477">
    <property type="entry name" value="RT_dom"/>
</dbReference>
<accession>A0A7J6TBX2</accession>
<dbReference type="SUPFAM" id="SSF53098">
    <property type="entry name" value="Ribonuclease H-like"/>
    <property type="match status" value="1"/>
</dbReference>
<name>A0A7J6TBX2_PEROL</name>
<feature type="region of interest" description="Disordered" evidence="1">
    <location>
        <begin position="385"/>
        <end position="422"/>
    </location>
</feature>
<dbReference type="InterPro" id="IPR001584">
    <property type="entry name" value="Integrase_cat-core"/>
</dbReference>
<gene>
    <name evidence="4" type="ORF">FOZ62_024961</name>
</gene>
<dbReference type="GO" id="GO:0015074">
    <property type="term" value="P:DNA integration"/>
    <property type="evidence" value="ECO:0007669"/>
    <property type="project" value="InterPro"/>
</dbReference>
<dbReference type="PROSITE" id="PS50994">
    <property type="entry name" value="INTEGRASE"/>
    <property type="match status" value="1"/>
</dbReference>
<dbReference type="Pfam" id="PF17921">
    <property type="entry name" value="Integrase_H2C2"/>
    <property type="match status" value="1"/>
</dbReference>
<feature type="domain" description="Integrase catalytic" evidence="3">
    <location>
        <begin position="1446"/>
        <end position="1620"/>
    </location>
</feature>
<dbReference type="InterPro" id="IPR050951">
    <property type="entry name" value="Retrovirus_Pol_polyprotein"/>
</dbReference>
<dbReference type="EMBL" id="JABANM010008436">
    <property type="protein sequence ID" value="KAF4742615.1"/>
    <property type="molecule type" value="Genomic_DNA"/>
</dbReference>
<feature type="region of interest" description="Disordered" evidence="1">
    <location>
        <begin position="1"/>
        <end position="82"/>
    </location>
</feature>
<evidence type="ECO:0000259" key="3">
    <source>
        <dbReference type="PROSITE" id="PS50994"/>
    </source>
</evidence>
<dbReference type="SUPFAM" id="SSF56672">
    <property type="entry name" value="DNA/RNA polymerases"/>
    <property type="match status" value="1"/>
</dbReference>
<comment type="caution">
    <text evidence="4">The sequence shown here is derived from an EMBL/GenBank/DDBJ whole genome shotgun (WGS) entry which is preliminary data.</text>
</comment>
<feature type="compositionally biased region" description="Polar residues" evidence="1">
    <location>
        <begin position="506"/>
        <end position="534"/>
    </location>
</feature>
<dbReference type="Gene3D" id="3.10.10.10">
    <property type="entry name" value="HIV Type 1 Reverse Transcriptase, subunit A, domain 1"/>
    <property type="match status" value="1"/>
</dbReference>
<feature type="compositionally biased region" description="Basic and acidic residues" evidence="1">
    <location>
        <begin position="27"/>
        <end position="41"/>
    </location>
</feature>